<evidence type="ECO:0000259" key="4">
    <source>
        <dbReference type="SMART" id="SM00822"/>
    </source>
</evidence>
<dbReference type="GO" id="GO:0016491">
    <property type="term" value="F:oxidoreductase activity"/>
    <property type="evidence" value="ECO:0007669"/>
    <property type="project" value="UniProtKB-KW"/>
</dbReference>
<sequence>MSYALITGASKGIGKAIAETLAAQKINLLLVARSEELLEQLADNLGRQHQVKTAWLATDLGDSGATSAIMNWIRENGYEVNILVNNAGYGLSGRFDAYSAEAHAEMMRVNMTVPVMLCREMLPLLQQHSQAYILNIVSSAAYQAVPGLSVYAASKAFMLRFTRGLRYELRKTNISVTAVSPGSTDTGFAHRAQVGEKALKTAEKVNMTPEAVAKQAVAAMFAGKTELITGFINKAGAFFAWLLPKKLVEKASAGIYDLD</sequence>
<name>A0A1T4R901_9BACT</name>
<dbReference type="PRINTS" id="PR00080">
    <property type="entry name" value="SDRFAMILY"/>
</dbReference>
<dbReference type="Pfam" id="PF00106">
    <property type="entry name" value="adh_short"/>
    <property type="match status" value="1"/>
</dbReference>
<protein>
    <recommendedName>
        <fullName evidence="4">Ketoreductase domain-containing protein</fullName>
    </recommendedName>
</protein>
<dbReference type="InterPro" id="IPR002347">
    <property type="entry name" value="SDR_fam"/>
</dbReference>
<dbReference type="PANTHER" id="PTHR44196:SF2">
    <property type="entry name" value="SHORT-CHAIN DEHYDROGENASE-RELATED"/>
    <property type="match status" value="1"/>
</dbReference>
<evidence type="ECO:0000256" key="1">
    <source>
        <dbReference type="ARBA" id="ARBA00006484"/>
    </source>
</evidence>
<dbReference type="PANTHER" id="PTHR44196">
    <property type="entry name" value="DEHYDROGENASE/REDUCTASE SDR FAMILY MEMBER 7B"/>
    <property type="match status" value="1"/>
</dbReference>
<dbReference type="OrthoDB" id="9808814at2"/>
<proteinExistence type="inferred from homology"/>
<evidence type="ECO:0000313" key="5">
    <source>
        <dbReference type="EMBL" id="SKA12296.1"/>
    </source>
</evidence>
<evidence type="ECO:0000256" key="2">
    <source>
        <dbReference type="ARBA" id="ARBA00023002"/>
    </source>
</evidence>
<evidence type="ECO:0000256" key="3">
    <source>
        <dbReference type="RuleBase" id="RU000363"/>
    </source>
</evidence>
<dbReference type="EMBL" id="FUWH01000011">
    <property type="protein sequence ID" value="SKA12296.1"/>
    <property type="molecule type" value="Genomic_DNA"/>
</dbReference>
<dbReference type="PROSITE" id="PS00061">
    <property type="entry name" value="ADH_SHORT"/>
    <property type="match status" value="1"/>
</dbReference>
<dbReference type="SMART" id="SM00822">
    <property type="entry name" value="PKS_KR"/>
    <property type="match status" value="1"/>
</dbReference>
<dbReference type="Gene3D" id="3.40.50.720">
    <property type="entry name" value="NAD(P)-binding Rossmann-like Domain"/>
    <property type="match status" value="1"/>
</dbReference>
<dbReference type="RefSeq" id="WP_078832415.1">
    <property type="nucleotide sequence ID" value="NZ_FUWH01000011.1"/>
</dbReference>
<dbReference type="PRINTS" id="PR00081">
    <property type="entry name" value="GDHRDH"/>
</dbReference>
<organism evidence="5 6">
    <name type="scientific">Sediminibacterium ginsengisoli</name>
    <dbReference type="NCBI Taxonomy" id="413434"/>
    <lineage>
        <taxon>Bacteria</taxon>
        <taxon>Pseudomonadati</taxon>
        <taxon>Bacteroidota</taxon>
        <taxon>Chitinophagia</taxon>
        <taxon>Chitinophagales</taxon>
        <taxon>Chitinophagaceae</taxon>
        <taxon>Sediminibacterium</taxon>
    </lineage>
</organism>
<dbReference type="InterPro" id="IPR020904">
    <property type="entry name" value="Sc_DH/Rdtase_CS"/>
</dbReference>
<dbReference type="GO" id="GO:0016020">
    <property type="term" value="C:membrane"/>
    <property type="evidence" value="ECO:0007669"/>
    <property type="project" value="TreeGrafter"/>
</dbReference>
<accession>A0A1T4R901</accession>
<dbReference type="STRING" id="413434.SAMN04488132_11125"/>
<dbReference type="Proteomes" id="UP000190888">
    <property type="component" value="Unassembled WGS sequence"/>
</dbReference>
<dbReference type="InterPro" id="IPR057326">
    <property type="entry name" value="KR_dom"/>
</dbReference>
<keyword evidence="6" id="KW-1185">Reference proteome</keyword>
<feature type="domain" description="Ketoreductase" evidence="4">
    <location>
        <begin position="2"/>
        <end position="182"/>
    </location>
</feature>
<dbReference type="AlphaFoldDB" id="A0A1T4R901"/>
<dbReference type="CDD" id="cd05233">
    <property type="entry name" value="SDR_c"/>
    <property type="match status" value="1"/>
</dbReference>
<reference evidence="5 6" key="1">
    <citation type="submission" date="2017-02" db="EMBL/GenBank/DDBJ databases">
        <authorList>
            <person name="Peterson S.W."/>
        </authorList>
    </citation>
    <scope>NUCLEOTIDE SEQUENCE [LARGE SCALE GENOMIC DNA]</scope>
    <source>
        <strain evidence="5 6">DSM 22335</strain>
    </source>
</reference>
<dbReference type="SUPFAM" id="SSF51735">
    <property type="entry name" value="NAD(P)-binding Rossmann-fold domains"/>
    <property type="match status" value="1"/>
</dbReference>
<gene>
    <name evidence="5" type="ORF">SAMN04488132_11125</name>
</gene>
<keyword evidence="2" id="KW-0560">Oxidoreductase</keyword>
<evidence type="ECO:0000313" key="6">
    <source>
        <dbReference type="Proteomes" id="UP000190888"/>
    </source>
</evidence>
<comment type="similarity">
    <text evidence="1 3">Belongs to the short-chain dehydrogenases/reductases (SDR) family.</text>
</comment>
<dbReference type="PIRSF" id="PIRSF000126">
    <property type="entry name" value="11-beta-HSD1"/>
    <property type="match status" value="1"/>
</dbReference>
<dbReference type="InterPro" id="IPR036291">
    <property type="entry name" value="NAD(P)-bd_dom_sf"/>
</dbReference>